<protein>
    <submittedName>
        <fullName evidence="4">Uncharacterized protein</fullName>
    </submittedName>
</protein>
<keyword evidence="2" id="KW-0732">Signal</keyword>
<dbReference type="Proteomes" id="UP001177140">
    <property type="component" value="Unassembled WGS sequence"/>
</dbReference>
<dbReference type="EMBL" id="JAJJMA010054882">
    <property type="protein sequence ID" value="MCL7026300.1"/>
    <property type="molecule type" value="Genomic_DNA"/>
</dbReference>
<feature type="compositionally biased region" description="Pro residues" evidence="1">
    <location>
        <begin position="117"/>
        <end position="142"/>
    </location>
</feature>
<evidence type="ECO:0000313" key="4">
    <source>
        <dbReference type="EMBL" id="MCL7026300.1"/>
    </source>
</evidence>
<name>A0AA41UXE0_PAPNU</name>
<reference evidence="4" key="1">
    <citation type="submission" date="2022-03" db="EMBL/GenBank/DDBJ databases">
        <title>A functionally conserved STORR gene fusion in Papaver species that diverged 16.8 million years ago.</title>
        <authorList>
            <person name="Catania T."/>
        </authorList>
    </citation>
    <scope>NUCLEOTIDE SEQUENCE</scope>
    <source>
        <strain evidence="4">S-191538</strain>
    </source>
</reference>
<organism evidence="4 5">
    <name type="scientific">Papaver nudicaule</name>
    <name type="common">Iceland poppy</name>
    <dbReference type="NCBI Taxonomy" id="74823"/>
    <lineage>
        <taxon>Eukaryota</taxon>
        <taxon>Viridiplantae</taxon>
        <taxon>Streptophyta</taxon>
        <taxon>Embryophyta</taxon>
        <taxon>Tracheophyta</taxon>
        <taxon>Spermatophyta</taxon>
        <taxon>Magnoliopsida</taxon>
        <taxon>Ranunculales</taxon>
        <taxon>Papaveraceae</taxon>
        <taxon>Papaveroideae</taxon>
        <taxon>Papaver</taxon>
    </lineage>
</organism>
<keyword evidence="5" id="KW-1185">Reference proteome</keyword>
<evidence type="ECO:0000256" key="1">
    <source>
        <dbReference type="SAM" id="MobiDB-lite"/>
    </source>
</evidence>
<evidence type="ECO:0000313" key="5">
    <source>
        <dbReference type="Proteomes" id="UP001177140"/>
    </source>
</evidence>
<feature type="region of interest" description="Disordered" evidence="1">
    <location>
        <begin position="117"/>
        <end position="144"/>
    </location>
</feature>
<sequence length="182" mass="19032">MAVTKKFSGSFPLVFLLAVTSISAVVEMTSAETATQKISTVENMSLEGREVCNPEDFYTDITWAPTTDCARYCTASWCSDECAKKWGSTMLKTQCTVVNNSVHCDCCCKNNLSPPPPPPSPPPPPPPSPPPPPPPCPSPPTPSSCCGSCNTDINVQISVTQGCNAKVSPPSSSSSCAAGDSL</sequence>
<feature type="signal peptide" evidence="2">
    <location>
        <begin position="1"/>
        <end position="24"/>
    </location>
</feature>
<accession>A0AA41UXE0</accession>
<dbReference type="EMBL" id="JAJJMA010032507">
    <property type="protein sequence ID" value="MCL7024259.1"/>
    <property type="molecule type" value="Genomic_DNA"/>
</dbReference>
<evidence type="ECO:0000313" key="3">
    <source>
        <dbReference type="EMBL" id="MCL7024259.1"/>
    </source>
</evidence>
<dbReference type="AlphaFoldDB" id="A0AA41UXE0"/>
<gene>
    <name evidence="3" type="ORF">MKW94_002918</name>
    <name evidence="4" type="ORF">MKW94_016652</name>
</gene>
<comment type="caution">
    <text evidence="4">The sequence shown here is derived from an EMBL/GenBank/DDBJ whole genome shotgun (WGS) entry which is preliminary data.</text>
</comment>
<proteinExistence type="predicted"/>
<evidence type="ECO:0000256" key="2">
    <source>
        <dbReference type="SAM" id="SignalP"/>
    </source>
</evidence>
<feature type="chain" id="PRO_5041589227" evidence="2">
    <location>
        <begin position="25"/>
        <end position="182"/>
    </location>
</feature>